<dbReference type="InterPro" id="IPR041698">
    <property type="entry name" value="Methyltransf_25"/>
</dbReference>
<dbReference type="InterPro" id="IPR050508">
    <property type="entry name" value="Methyltransf_Superfamily"/>
</dbReference>
<dbReference type="GO" id="GO:0008168">
    <property type="term" value="F:methyltransferase activity"/>
    <property type="evidence" value="ECO:0007669"/>
    <property type="project" value="UniProtKB-KW"/>
</dbReference>
<accession>A0A3N1HRL1</accession>
<gene>
    <name evidence="3" type="ORF">EDC03_1160</name>
</gene>
<dbReference type="Pfam" id="PF13649">
    <property type="entry name" value="Methyltransf_25"/>
    <property type="match status" value="1"/>
</dbReference>
<keyword evidence="3" id="KW-0808">Transferase</keyword>
<feature type="region of interest" description="Disordered" evidence="1">
    <location>
        <begin position="1"/>
        <end position="33"/>
    </location>
</feature>
<dbReference type="CDD" id="cd02440">
    <property type="entry name" value="AdoMet_MTases"/>
    <property type="match status" value="1"/>
</dbReference>
<reference evidence="3 4" key="1">
    <citation type="journal article" date="2015" name="Stand. Genomic Sci.">
        <title>Genomic Encyclopedia of Bacterial and Archaeal Type Strains, Phase III: the genomes of soil and plant-associated and newly described type strains.</title>
        <authorList>
            <person name="Whitman W.B."/>
            <person name="Woyke T."/>
            <person name="Klenk H.P."/>
            <person name="Zhou Y."/>
            <person name="Lilburn T.G."/>
            <person name="Beck B.J."/>
            <person name="De Vos P."/>
            <person name="Vandamme P."/>
            <person name="Eisen J.A."/>
            <person name="Garrity G."/>
            <person name="Hugenholtz P."/>
            <person name="Kyrpides N.C."/>
        </authorList>
    </citation>
    <scope>NUCLEOTIDE SEQUENCE [LARGE SCALE GENOMIC DNA]</scope>
    <source>
        <strain evidence="3 4">CECT 7306</strain>
    </source>
</reference>
<protein>
    <submittedName>
        <fullName evidence="3">Methyltransferase family protein</fullName>
    </submittedName>
</protein>
<dbReference type="EMBL" id="RJKN01000002">
    <property type="protein sequence ID" value="ROP45030.1"/>
    <property type="molecule type" value="Genomic_DNA"/>
</dbReference>
<evidence type="ECO:0000256" key="1">
    <source>
        <dbReference type="SAM" id="MobiDB-lite"/>
    </source>
</evidence>
<comment type="caution">
    <text evidence="3">The sequence shown here is derived from an EMBL/GenBank/DDBJ whole genome shotgun (WGS) entry which is preliminary data.</text>
</comment>
<dbReference type="Gene3D" id="3.40.50.150">
    <property type="entry name" value="Vaccinia Virus protein VP39"/>
    <property type="match status" value="1"/>
</dbReference>
<proteinExistence type="predicted"/>
<organism evidence="3 4">
    <name type="scientific">Pseudokineococcus lusitanus</name>
    <dbReference type="NCBI Taxonomy" id="763993"/>
    <lineage>
        <taxon>Bacteria</taxon>
        <taxon>Bacillati</taxon>
        <taxon>Actinomycetota</taxon>
        <taxon>Actinomycetes</taxon>
        <taxon>Kineosporiales</taxon>
        <taxon>Kineosporiaceae</taxon>
        <taxon>Pseudokineococcus</taxon>
    </lineage>
</organism>
<evidence type="ECO:0000313" key="4">
    <source>
        <dbReference type="Proteomes" id="UP000276232"/>
    </source>
</evidence>
<keyword evidence="4" id="KW-1185">Reference proteome</keyword>
<name>A0A3N1HRL1_9ACTN</name>
<dbReference type="PANTHER" id="PTHR42912">
    <property type="entry name" value="METHYLTRANSFERASE"/>
    <property type="match status" value="1"/>
</dbReference>
<dbReference type="InterPro" id="IPR029063">
    <property type="entry name" value="SAM-dependent_MTases_sf"/>
</dbReference>
<dbReference type="Proteomes" id="UP000276232">
    <property type="component" value="Unassembled WGS sequence"/>
</dbReference>
<keyword evidence="3" id="KW-0489">Methyltransferase</keyword>
<feature type="compositionally biased region" description="Gly residues" evidence="1">
    <location>
        <begin position="1"/>
        <end position="12"/>
    </location>
</feature>
<dbReference type="AlphaFoldDB" id="A0A3N1HRL1"/>
<dbReference type="PANTHER" id="PTHR42912:SF93">
    <property type="entry name" value="N6-ADENOSINE-METHYLTRANSFERASE TMT1A"/>
    <property type="match status" value="1"/>
</dbReference>
<sequence length="236" mass="24740">MSGHGGHGSHGGHGGHGHGHGGHGGGDDRLAAFTPGRPAAEAWDDFYRQSPRLWSGRPNARLVEVAEDLAAGRALDLGCGEGGDAVWLAGRGWTVTAVDVATTALARTQELAAERGVAVTTEQHDLTATLPSGSFDLVSACFLQSPLEWDRGALLRRVATAVEPGGLLLVVDHGAVRPPWGWHDEGEVPTARQLRASVGLDDWEDVRVDDPEREATGPDGQVGTVSDAVVLLRRPA</sequence>
<dbReference type="FunCoup" id="A0A3N1HRL1">
    <property type="interactions" value="94"/>
</dbReference>
<evidence type="ECO:0000313" key="3">
    <source>
        <dbReference type="EMBL" id="ROP45030.1"/>
    </source>
</evidence>
<dbReference type="InParanoid" id="A0A3N1HRL1"/>
<dbReference type="SUPFAM" id="SSF53335">
    <property type="entry name" value="S-adenosyl-L-methionine-dependent methyltransferases"/>
    <property type="match status" value="1"/>
</dbReference>
<dbReference type="GO" id="GO:0032259">
    <property type="term" value="P:methylation"/>
    <property type="evidence" value="ECO:0007669"/>
    <property type="project" value="UniProtKB-KW"/>
</dbReference>
<feature type="domain" description="Methyltransferase" evidence="2">
    <location>
        <begin position="75"/>
        <end position="166"/>
    </location>
</feature>
<evidence type="ECO:0000259" key="2">
    <source>
        <dbReference type="Pfam" id="PF13649"/>
    </source>
</evidence>